<feature type="domain" description="ASPIC/UnbV" evidence="2">
    <location>
        <begin position="534"/>
        <end position="601"/>
    </location>
</feature>
<dbReference type="InterPro" id="IPR011519">
    <property type="entry name" value="UnbV_ASPIC"/>
</dbReference>
<keyword evidence="1" id="KW-0732">Signal</keyword>
<dbReference type="PANTHER" id="PTHR16026:SF0">
    <property type="entry name" value="CARTILAGE ACIDIC PROTEIN 1"/>
    <property type="match status" value="1"/>
</dbReference>
<evidence type="ECO:0000256" key="1">
    <source>
        <dbReference type="ARBA" id="ARBA00022729"/>
    </source>
</evidence>
<organism evidence="3 4">
    <name type="scientific">Roseivirga thermotolerans</name>
    <dbReference type="NCBI Taxonomy" id="1758176"/>
    <lineage>
        <taxon>Bacteria</taxon>
        <taxon>Pseudomonadati</taxon>
        <taxon>Bacteroidota</taxon>
        <taxon>Cytophagia</taxon>
        <taxon>Cytophagales</taxon>
        <taxon>Roseivirgaceae</taxon>
        <taxon>Roseivirga</taxon>
    </lineage>
</organism>
<dbReference type="Gene3D" id="2.130.10.130">
    <property type="entry name" value="Integrin alpha, N-terminal"/>
    <property type="match status" value="3"/>
</dbReference>
<comment type="caution">
    <text evidence="3">The sequence shown here is derived from an EMBL/GenBank/DDBJ whole genome shotgun (WGS) entry which is preliminary data.</text>
</comment>
<evidence type="ECO:0000259" key="2">
    <source>
        <dbReference type="Pfam" id="PF07593"/>
    </source>
</evidence>
<dbReference type="Pfam" id="PF07593">
    <property type="entry name" value="UnbV_ASPIC"/>
    <property type="match status" value="1"/>
</dbReference>
<keyword evidence="4" id="KW-1185">Reference proteome</keyword>
<accession>A0ABQ3I3P2</accession>
<dbReference type="Proteomes" id="UP000658258">
    <property type="component" value="Unassembled WGS sequence"/>
</dbReference>
<dbReference type="InterPro" id="IPR013517">
    <property type="entry name" value="FG-GAP"/>
</dbReference>
<dbReference type="SUPFAM" id="SSF69318">
    <property type="entry name" value="Integrin alpha N-terminal domain"/>
    <property type="match status" value="3"/>
</dbReference>
<sequence>MANPTNVLKTLRKNTLTLLGLGILLSFCGCKTDSQSKKPVLFKKVPSEKSGVSFRNTLTDSPNFNIIEYLYFYNGGGVATGDINNDGLIDLYFTANQAPNRLYLNKGNFEFEDITQKSGITESGTWSTGAVMADVNGDGFLDIYLCQVGDYKEAKGSNQLFINNQDGTFSEQSKAYGLDFVGFSTHAAFFDYDRDGDLDMYLLNHSIKNPEVFVPVNERSKSSPGGDKLYQNQLAQGKKGFVDVTEQAGIYSSVLGFGLGLAISDINKDGWPDIYVSNDFTENDYLYINQQNGTFKEQLEKHIQHTSRYSMGNFVADINNDAQVDIFTTDMLPEDPEIWKKSIGEDKVEVYRIKEQFGYGDQYVRNTLQLNLGNGMFSDISLFAENFATDWSWAPLIFDMNNDGLQDIHITNGIYKRPNDLDFVNYLNSNPGAMDEDQMERARINSLPTLKIPNYAALNAGNGRFNTQPFEFDLGFDEPTYSNGSAYADLDNDGDLDLIINNIEQEALLYQNTLTENNSYLKIRFEGSEHNAFGIGAQVYIRLPETTLFRENFNSRGFQSSVAPELHFGLGKNTMPVSVEVIWPDGKRQQLDHVSLNQTLTLHYSEAKTASESNTRDEKALFSTHASLFDYRHREDEFNDQLREYLMPRKFSTEGPALAIADVDGDGLEDIYLGGAKDQPAELWLQQPNGQFKRKLATIFERLQRAEDINARFFDADNDGDQDLYVVSGGNEYEDGQVFNFDRLYLNDGRGNFQFSPGALNRIGSQGKALAIADFDGDGDQDVFVGANVVPGAYGKDPQHFLLINNGRAYFEDQTNQRLQAPTELGMINAAEPIDFDGDGDIDLVLAGEWTGITLLQNNGSGQFEKASIPDFVNTQGWWFSLHVTDVNNDGLPDIVAGNLGLNTKLKASEERPVTLSVNDIDGNGQIDPIIFHYQNGKQTPFASRDDLIKQVSKIKKLHSNYEDYAKNSSPETLLGEYFTQGYVKTAKTFESVVFLNKGNSRFQRISLPATAQLSPIMSIVSGDYNEDGHTDLLLFGNNYSFRTDLGKANARPITLLLGQGNGHFEHTHDSYLNNASTWGEFRTAGVVVVNGKETVLALRNNDYSVWLQPGFD</sequence>
<proteinExistence type="predicted"/>
<gene>
    <name evidence="3" type="ORF">GCM10011340_06230</name>
</gene>
<dbReference type="InterPro" id="IPR028994">
    <property type="entry name" value="Integrin_alpha_N"/>
</dbReference>
<dbReference type="PANTHER" id="PTHR16026">
    <property type="entry name" value="CARTILAGE ACIDIC PROTEIN 1"/>
    <property type="match status" value="1"/>
</dbReference>
<evidence type="ECO:0000313" key="3">
    <source>
        <dbReference type="EMBL" id="GHE54368.1"/>
    </source>
</evidence>
<protein>
    <recommendedName>
        <fullName evidence="2">ASPIC/UnbV domain-containing protein</fullName>
    </recommendedName>
</protein>
<reference evidence="4" key="1">
    <citation type="journal article" date="2019" name="Int. J. Syst. Evol. Microbiol.">
        <title>The Global Catalogue of Microorganisms (GCM) 10K type strain sequencing project: providing services to taxonomists for standard genome sequencing and annotation.</title>
        <authorList>
            <consortium name="The Broad Institute Genomics Platform"/>
            <consortium name="The Broad Institute Genome Sequencing Center for Infectious Disease"/>
            <person name="Wu L."/>
            <person name="Ma J."/>
        </authorList>
    </citation>
    <scope>NUCLEOTIDE SEQUENCE [LARGE SCALE GENOMIC DNA]</scope>
    <source>
        <strain evidence="4">CGMCC 1.15111</strain>
    </source>
</reference>
<dbReference type="RefSeq" id="WP_189628723.1">
    <property type="nucleotide sequence ID" value="NZ_BNAG01000001.1"/>
</dbReference>
<evidence type="ECO:0000313" key="4">
    <source>
        <dbReference type="Proteomes" id="UP000658258"/>
    </source>
</evidence>
<dbReference type="Pfam" id="PF13517">
    <property type="entry name" value="FG-GAP_3"/>
    <property type="match status" value="5"/>
</dbReference>
<dbReference type="InterPro" id="IPR027039">
    <property type="entry name" value="Crtac1"/>
</dbReference>
<dbReference type="EMBL" id="BNAG01000001">
    <property type="protein sequence ID" value="GHE54368.1"/>
    <property type="molecule type" value="Genomic_DNA"/>
</dbReference>
<name>A0ABQ3I3P2_9BACT</name>